<dbReference type="InterPro" id="IPR028058">
    <property type="entry name" value="Fis1_TPR_N"/>
</dbReference>
<keyword evidence="7 12" id="KW-1133">Transmembrane helix</keyword>
<evidence type="ECO:0000256" key="4">
    <source>
        <dbReference type="ARBA" id="ARBA00022692"/>
    </source>
</evidence>
<reference evidence="13" key="1">
    <citation type="submission" date="2021-08" db="EMBL/GenBank/DDBJ databases">
        <authorList>
            <person name="Misof B."/>
            <person name="Oliver O."/>
            <person name="Podsiadlowski L."/>
            <person name="Donath A."/>
            <person name="Peters R."/>
            <person name="Mayer C."/>
            <person name="Rust J."/>
            <person name="Gunkel S."/>
            <person name="Lesny P."/>
            <person name="Martin S."/>
            <person name="Oeyen J.P."/>
            <person name="Petersen M."/>
            <person name="Panagiotis P."/>
            <person name="Wilbrandt J."/>
            <person name="Tanja T."/>
        </authorList>
    </citation>
    <scope>NUCLEOTIDE SEQUENCE</scope>
    <source>
        <strain evidence="13">GBR_01_08_01A</strain>
        <tissue evidence="13">Thorax + abdomen</tissue>
    </source>
</reference>
<dbReference type="InterPro" id="IPR033745">
    <property type="entry name" value="Fis1_cytosol"/>
</dbReference>
<dbReference type="AlphaFoldDB" id="A0AAD9RGS3"/>
<evidence type="ECO:0000256" key="8">
    <source>
        <dbReference type="ARBA" id="ARBA00023128"/>
    </source>
</evidence>
<sequence>MEDVLDEVVSSEDLKRFERVYHEQLHAANVTQEAQFEYAWCLVRSKYSADIRKGIVLLEDLYINHDNGKRDCLYYLAIGNARIKEYSKALSYVRAFLQIEPGNEQVQQLERLIKKKMEKEGLYGIAVMGTLVVAVGIVVGLGLAIVKKT</sequence>
<comment type="domain">
    <text evidence="11">The C-terminus is required for mitochondrial localization, while the N-terminus is necessary for mitochondrial fission.</text>
</comment>
<dbReference type="PANTHER" id="PTHR13247:SF0">
    <property type="entry name" value="MITOCHONDRIAL FISSION 1 PROTEIN"/>
    <property type="match status" value="1"/>
</dbReference>
<dbReference type="InterPro" id="IPR011990">
    <property type="entry name" value="TPR-like_helical_dom_sf"/>
</dbReference>
<keyword evidence="6 11" id="KW-1000">Mitochondrion outer membrane</keyword>
<keyword evidence="8 11" id="KW-0496">Mitochondrion</keyword>
<name>A0AAD9RGS3_9HYME</name>
<evidence type="ECO:0000256" key="5">
    <source>
        <dbReference type="ARBA" id="ARBA00022703"/>
    </source>
</evidence>
<comment type="subcellular location">
    <subcellularLocation>
        <location evidence="2">Mitochondrion outer membrane</location>
        <topology evidence="2">Single-pass membrane protein</topology>
    </subcellularLocation>
    <subcellularLocation>
        <location evidence="1">Peroxisome membrane</location>
        <topology evidence="1">Single-pass membrane protein</topology>
    </subcellularLocation>
</comment>
<dbReference type="FunFam" id="1.25.40.10:FF:000147">
    <property type="entry name" value="Mitochondrial fission 1 protein"/>
    <property type="match status" value="1"/>
</dbReference>
<dbReference type="CDD" id="cd12212">
    <property type="entry name" value="Fis1"/>
    <property type="match status" value="1"/>
</dbReference>
<evidence type="ECO:0000256" key="3">
    <source>
        <dbReference type="ARBA" id="ARBA00008937"/>
    </source>
</evidence>
<dbReference type="PIRSF" id="PIRSF008835">
    <property type="entry name" value="TPR_repeat_11_Fis1"/>
    <property type="match status" value="1"/>
</dbReference>
<dbReference type="Proteomes" id="UP001258017">
    <property type="component" value="Unassembled WGS sequence"/>
</dbReference>
<keyword evidence="5" id="KW-0053">Apoptosis</keyword>
<keyword evidence="9 11" id="KW-0472">Membrane</keyword>
<dbReference type="Gene3D" id="1.25.40.10">
    <property type="entry name" value="Tetratricopeptide repeat domain"/>
    <property type="match status" value="1"/>
</dbReference>
<dbReference type="EMBL" id="JAIFRP010000119">
    <property type="protein sequence ID" value="KAK2579008.1"/>
    <property type="molecule type" value="Genomic_DNA"/>
</dbReference>
<reference evidence="13" key="2">
    <citation type="journal article" date="2023" name="Commun. Biol.">
        <title>Intrasexual cuticular hydrocarbon dimorphism in a wasp sheds light on hydrocarbon biosynthesis genes in Hymenoptera.</title>
        <authorList>
            <person name="Moris V.C."/>
            <person name="Podsiadlowski L."/>
            <person name="Martin S."/>
            <person name="Oeyen J.P."/>
            <person name="Donath A."/>
            <person name="Petersen M."/>
            <person name="Wilbrandt J."/>
            <person name="Misof B."/>
            <person name="Liedtke D."/>
            <person name="Thamm M."/>
            <person name="Scheiner R."/>
            <person name="Schmitt T."/>
            <person name="Niehuis O."/>
        </authorList>
    </citation>
    <scope>NUCLEOTIDE SEQUENCE</scope>
    <source>
        <strain evidence="13">GBR_01_08_01A</strain>
    </source>
</reference>
<dbReference type="PANTHER" id="PTHR13247">
    <property type="entry name" value="TETRATRICOPEPTIDE REPEAT PROTEIN 11 TPR REPEAT PROTEIN 11"/>
    <property type="match status" value="1"/>
</dbReference>
<comment type="similarity">
    <text evidence="3 11">Belongs to the FIS1 family.</text>
</comment>
<proteinExistence type="inferred from homology"/>
<evidence type="ECO:0000256" key="10">
    <source>
        <dbReference type="ARBA" id="ARBA00023140"/>
    </source>
</evidence>
<keyword evidence="10" id="KW-0576">Peroxisome</keyword>
<dbReference type="GO" id="GO:0000266">
    <property type="term" value="P:mitochondrial fission"/>
    <property type="evidence" value="ECO:0007669"/>
    <property type="project" value="UniProtKB-UniRule"/>
</dbReference>
<protein>
    <recommendedName>
        <fullName evidence="11">Mitochondrial fission 1 protein</fullName>
    </recommendedName>
</protein>
<evidence type="ECO:0000256" key="2">
    <source>
        <dbReference type="ARBA" id="ARBA00004572"/>
    </source>
</evidence>
<dbReference type="Pfam" id="PF14853">
    <property type="entry name" value="Fis1_TPR_C"/>
    <property type="match status" value="1"/>
</dbReference>
<dbReference type="GO" id="GO:0043653">
    <property type="term" value="P:mitochondrial fragmentation involved in apoptotic process"/>
    <property type="evidence" value="ECO:0007669"/>
    <property type="project" value="TreeGrafter"/>
</dbReference>
<dbReference type="Pfam" id="PF14852">
    <property type="entry name" value="Fis1_TPR_N"/>
    <property type="match status" value="1"/>
</dbReference>
<dbReference type="GO" id="GO:0000422">
    <property type="term" value="P:autophagy of mitochondrion"/>
    <property type="evidence" value="ECO:0007669"/>
    <property type="project" value="TreeGrafter"/>
</dbReference>
<evidence type="ECO:0000256" key="11">
    <source>
        <dbReference type="PIRNR" id="PIRNR008835"/>
    </source>
</evidence>
<dbReference type="InterPro" id="IPR016543">
    <property type="entry name" value="Fis1"/>
</dbReference>
<evidence type="ECO:0000256" key="7">
    <source>
        <dbReference type="ARBA" id="ARBA00022989"/>
    </source>
</evidence>
<gene>
    <name evidence="13" type="ORF">KPH14_002803</name>
</gene>
<organism evidence="13 14">
    <name type="scientific">Odynerus spinipes</name>
    <dbReference type="NCBI Taxonomy" id="1348599"/>
    <lineage>
        <taxon>Eukaryota</taxon>
        <taxon>Metazoa</taxon>
        <taxon>Ecdysozoa</taxon>
        <taxon>Arthropoda</taxon>
        <taxon>Hexapoda</taxon>
        <taxon>Insecta</taxon>
        <taxon>Pterygota</taxon>
        <taxon>Neoptera</taxon>
        <taxon>Endopterygota</taxon>
        <taxon>Hymenoptera</taxon>
        <taxon>Apocrita</taxon>
        <taxon>Aculeata</taxon>
        <taxon>Vespoidea</taxon>
        <taxon>Vespidae</taxon>
        <taxon>Eumeninae</taxon>
        <taxon>Odynerus</taxon>
    </lineage>
</organism>
<dbReference type="InterPro" id="IPR028061">
    <property type="entry name" value="Fis1_TPR_C"/>
</dbReference>
<evidence type="ECO:0000256" key="1">
    <source>
        <dbReference type="ARBA" id="ARBA00004549"/>
    </source>
</evidence>
<feature type="transmembrane region" description="Helical" evidence="12">
    <location>
        <begin position="121"/>
        <end position="146"/>
    </location>
</feature>
<comment type="caution">
    <text evidence="13">The sequence shown here is derived from an EMBL/GenBank/DDBJ whole genome shotgun (WGS) entry which is preliminary data.</text>
</comment>
<keyword evidence="4 12" id="KW-0812">Transmembrane</keyword>
<comment type="function">
    <text evidence="11">Involved in the fragmentation of the mitochondrial network and its perinuclear clustering.</text>
</comment>
<dbReference type="GO" id="GO:0005741">
    <property type="term" value="C:mitochondrial outer membrane"/>
    <property type="evidence" value="ECO:0007669"/>
    <property type="project" value="UniProtKB-SubCell"/>
</dbReference>
<evidence type="ECO:0000256" key="12">
    <source>
        <dbReference type="SAM" id="Phobius"/>
    </source>
</evidence>
<evidence type="ECO:0000313" key="14">
    <source>
        <dbReference type="Proteomes" id="UP001258017"/>
    </source>
</evidence>
<dbReference type="GO" id="GO:0005778">
    <property type="term" value="C:peroxisomal membrane"/>
    <property type="evidence" value="ECO:0007669"/>
    <property type="project" value="UniProtKB-SubCell"/>
</dbReference>
<dbReference type="SUPFAM" id="SSF48452">
    <property type="entry name" value="TPR-like"/>
    <property type="match status" value="1"/>
</dbReference>
<evidence type="ECO:0000256" key="9">
    <source>
        <dbReference type="ARBA" id="ARBA00023136"/>
    </source>
</evidence>
<evidence type="ECO:0000256" key="6">
    <source>
        <dbReference type="ARBA" id="ARBA00022787"/>
    </source>
</evidence>
<dbReference type="GO" id="GO:0016559">
    <property type="term" value="P:peroxisome fission"/>
    <property type="evidence" value="ECO:0007669"/>
    <property type="project" value="TreeGrafter"/>
</dbReference>
<accession>A0AAD9RGS3</accession>
<keyword evidence="14" id="KW-1185">Reference proteome</keyword>
<evidence type="ECO:0000313" key="13">
    <source>
        <dbReference type="EMBL" id="KAK2579008.1"/>
    </source>
</evidence>